<feature type="binding site" evidence="8">
    <location>
        <position position="139"/>
    </location>
    <ligand>
        <name>Mg(2+)</name>
        <dbReference type="ChEBI" id="CHEBI:18420"/>
    </ligand>
</feature>
<dbReference type="InterPro" id="IPR000999">
    <property type="entry name" value="RNase_III_dom"/>
</dbReference>
<dbReference type="Pfam" id="PF00035">
    <property type="entry name" value="dsrm"/>
    <property type="match status" value="1"/>
</dbReference>
<dbReference type="GO" id="GO:0019843">
    <property type="term" value="F:rRNA binding"/>
    <property type="evidence" value="ECO:0007669"/>
    <property type="project" value="UniProtKB-KW"/>
</dbReference>
<feature type="domain" description="DRBM" evidence="9">
    <location>
        <begin position="178"/>
        <end position="246"/>
    </location>
</feature>
<dbReference type="CDD" id="cd00593">
    <property type="entry name" value="RIBOc"/>
    <property type="match status" value="1"/>
</dbReference>
<dbReference type="GO" id="GO:0006397">
    <property type="term" value="P:mRNA processing"/>
    <property type="evidence" value="ECO:0007669"/>
    <property type="project" value="UniProtKB-UniRule"/>
</dbReference>
<evidence type="ECO:0000256" key="4">
    <source>
        <dbReference type="ARBA" id="ARBA00022722"/>
    </source>
</evidence>
<name>A0A9X4N168_9FLAO</name>
<dbReference type="GO" id="GO:0005737">
    <property type="term" value="C:cytoplasm"/>
    <property type="evidence" value="ECO:0007669"/>
    <property type="project" value="UniProtKB-SubCell"/>
</dbReference>
<feature type="binding site" evidence="8">
    <location>
        <position position="66"/>
    </location>
    <ligand>
        <name>Mg(2+)</name>
        <dbReference type="ChEBI" id="CHEBI:18420"/>
    </ligand>
</feature>
<sequence length="249" mass="28290">MLSGLRKFLKIGAKQKVASTEELSPKLLDILQFKPLKPHLFKEAFIPRSAQILDANGISVNYERLEFLGDAMLGAVIAEFLFDQAPEQKEGYLTQMRSKIVSRRHLNEIGKDLGLVGFVDKGNKQKSALSNNVAGDLFEALVGAVYEDQGYAETKKFIDRIVIKRYVDLNQLENRISSYKSYILEWAQKQKVNLEFNTFEEQNAEDITVFVSIVRINKTVIAKGRGTSKKKAEENAAKRTFYTKQNEMN</sequence>
<keyword evidence="8" id="KW-0698">rRNA processing</keyword>
<dbReference type="SMART" id="SM00358">
    <property type="entry name" value="DSRM"/>
    <property type="match status" value="1"/>
</dbReference>
<comment type="caution">
    <text evidence="11">The sequence shown here is derived from an EMBL/GenBank/DDBJ whole genome shotgun (WGS) entry which is preliminary data.</text>
</comment>
<keyword evidence="8" id="KW-0699">rRNA-binding</keyword>
<feature type="active site" evidence="8">
    <location>
        <position position="70"/>
    </location>
</feature>
<feature type="active site" evidence="8">
    <location>
        <position position="139"/>
    </location>
</feature>
<dbReference type="GO" id="GO:0046872">
    <property type="term" value="F:metal ion binding"/>
    <property type="evidence" value="ECO:0007669"/>
    <property type="project" value="UniProtKB-KW"/>
</dbReference>
<keyword evidence="8" id="KW-0963">Cytoplasm</keyword>
<comment type="cofactor">
    <cofactor evidence="8">
        <name>Mg(2+)</name>
        <dbReference type="ChEBI" id="CHEBI:18420"/>
    </cofactor>
</comment>
<comment type="catalytic activity">
    <reaction evidence="1 8">
        <text>Endonucleolytic cleavage to 5'-phosphomonoester.</text>
        <dbReference type="EC" id="3.1.26.3"/>
    </reaction>
</comment>
<keyword evidence="6 8" id="KW-0378">Hydrolase</keyword>
<dbReference type="PROSITE" id="PS50137">
    <property type="entry name" value="DS_RBD"/>
    <property type="match status" value="1"/>
</dbReference>
<evidence type="ECO:0000256" key="2">
    <source>
        <dbReference type="ARBA" id="ARBA00010183"/>
    </source>
</evidence>
<dbReference type="RefSeq" id="WP_304415730.1">
    <property type="nucleotide sequence ID" value="NZ_JANAIE010000001.1"/>
</dbReference>
<keyword evidence="8" id="KW-0479">Metal-binding</keyword>
<evidence type="ECO:0000256" key="1">
    <source>
        <dbReference type="ARBA" id="ARBA00000109"/>
    </source>
</evidence>
<dbReference type="Pfam" id="PF14622">
    <property type="entry name" value="Ribonucleas_3_3"/>
    <property type="match status" value="1"/>
</dbReference>
<evidence type="ECO:0000256" key="6">
    <source>
        <dbReference type="ARBA" id="ARBA00022801"/>
    </source>
</evidence>
<dbReference type="PANTHER" id="PTHR11207:SF0">
    <property type="entry name" value="RIBONUCLEASE 3"/>
    <property type="match status" value="1"/>
</dbReference>
<dbReference type="GO" id="GO:0006364">
    <property type="term" value="P:rRNA processing"/>
    <property type="evidence" value="ECO:0007669"/>
    <property type="project" value="UniProtKB-UniRule"/>
</dbReference>
<keyword evidence="8" id="KW-0460">Magnesium</keyword>
<gene>
    <name evidence="8 11" type="primary">rnc</name>
    <name evidence="11" type="ORF">NMK71_11540</name>
</gene>
<evidence type="ECO:0000256" key="5">
    <source>
        <dbReference type="ARBA" id="ARBA00022759"/>
    </source>
</evidence>
<keyword evidence="3 8" id="KW-0507">mRNA processing</keyword>
<protein>
    <recommendedName>
        <fullName evidence="8">Ribonuclease 3</fullName>
        <ecNumber evidence="8">3.1.26.3</ecNumber>
    </recommendedName>
    <alternativeName>
        <fullName evidence="8">Ribonuclease III</fullName>
        <shortName evidence="8">RNase III</shortName>
    </alternativeName>
</protein>
<evidence type="ECO:0000259" key="9">
    <source>
        <dbReference type="PROSITE" id="PS50137"/>
    </source>
</evidence>
<dbReference type="PROSITE" id="PS00517">
    <property type="entry name" value="RNASE_3_1"/>
    <property type="match status" value="1"/>
</dbReference>
<dbReference type="PANTHER" id="PTHR11207">
    <property type="entry name" value="RIBONUCLEASE III"/>
    <property type="match status" value="1"/>
</dbReference>
<dbReference type="PROSITE" id="PS50142">
    <property type="entry name" value="RNASE_3_2"/>
    <property type="match status" value="1"/>
</dbReference>
<keyword evidence="5 8" id="KW-0255">Endonuclease</keyword>
<organism evidence="11 12">
    <name type="scientific">Profundicola chukchiensis</name>
    <dbReference type="NCBI Taxonomy" id="2961959"/>
    <lineage>
        <taxon>Bacteria</taxon>
        <taxon>Pseudomonadati</taxon>
        <taxon>Bacteroidota</taxon>
        <taxon>Flavobacteriia</taxon>
        <taxon>Flavobacteriales</taxon>
        <taxon>Weeksellaceae</taxon>
        <taxon>Profundicola</taxon>
    </lineage>
</organism>
<evidence type="ECO:0000256" key="8">
    <source>
        <dbReference type="HAMAP-Rule" id="MF_00104"/>
    </source>
</evidence>
<reference evidence="11" key="1">
    <citation type="submission" date="2022-07" db="EMBL/GenBank/DDBJ databases">
        <title>Description and genome-wide analysis of Profundicola chukchiensis gen. nov., sp. nov., marine bacteria isolated from bottom sediments of the Chukchi Sea.</title>
        <authorList>
            <person name="Romanenko L."/>
            <person name="Otstavnykh N."/>
            <person name="Kurilenko V."/>
            <person name="Eremeev V."/>
            <person name="Velansky P."/>
            <person name="Mikhailov V."/>
            <person name="Isaeva M."/>
        </authorList>
    </citation>
    <scope>NUCLEOTIDE SEQUENCE</scope>
    <source>
        <strain evidence="11">KMM 9713</strain>
    </source>
</reference>
<dbReference type="SMART" id="SM00535">
    <property type="entry name" value="RIBOc"/>
    <property type="match status" value="1"/>
</dbReference>
<dbReference type="Gene3D" id="3.30.160.20">
    <property type="match status" value="1"/>
</dbReference>
<comment type="subcellular location">
    <subcellularLocation>
        <location evidence="8">Cytoplasm</location>
    </subcellularLocation>
</comment>
<comment type="function">
    <text evidence="8">Digests double-stranded RNA. Involved in the processing of primary rRNA transcript to yield the immediate precursors to the large and small rRNAs (23S and 16S). Processes some mRNAs, and tRNAs when they are encoded in the rRNA operon. Processes pre-crRNA and tracrRNA of type II CRISPR loci if present in the organism.</text>
</comment>
<dbReference type="Gene3D" id="1.10.1520.10">
    <property type="entry name" value="Ribonuclease III domain"/>
    <property type="match status" value="1"/>
</dbReference>
<dbReference type="SUPFAM" id="SSF54768">
    <property type="entry name" value="dsRNA-binding domain-like"/>
    <property type="match status" value="1"/>
</dbReference>
<feature type="domain" description="RNase III" evidence="10">
    <location>
        <begin position="31"/>
        <end position="150"/>
    </location>
</feature>
<dbReference type="EC" id="3.1.26.3" evidence="8"/>
<dbReference type="GO" id="GO:0010468">
    <property type="term" value="P:regulation of gene expression"/>
    <property type="evidence" value="ECO:0007669"/>
    <property type="project" value="TreeGrafter"/>
</dbReference>
<comment type="subunit">
    <text evidence="8">Homodimer.</text>
</comment>
<dbReference type="AlphaFoldDB" id="A0A9X4N168"/>
<comment type="similarity">
    <text evidence="2">Belongs to the ribonuclease III family.</text>
</comment>
<evidence type="ECO:0000313" key="12">
    <source>
        <dbReference type="Proteomes" id="UP001152599"/>
    </source>
</evidence>
<dbReference type="InterPro" id="IPR036389">
    <property type="entry name" value="RNase_III_sf"/>
</dbReference>
<proteinExistence type="inferred from homology"/>
<keyword evidence="4 8" id="KW-0540">Nuclease</keyword>
<dbReference type="InterPro" id="IPR011907">
    <property type="entry name" value="RNase_III"/>
</dbReference>
<dbReference type="SUPFAM" id="SSF69065">
    <property type="entry name" value="RNase III domain-like"/>
    <property type="match status" value="1"/>
</dbReference>
<evidence type="ECO:0000256" key="7">
    <source>
        <dbReference type="ARBA" id="ARBA00022884"/>
    </source>
</evidence>
<accession>A0A9X4N168</accession>
<dbReference type="GO" id="GO:0008033">
    <property type="term" value="P:tRNA processing"/>
    <property type="evidence" value="ECO:0007669"/>
    <property type="project" value="UniProtKB-KW"/>
</dbReference>
<evidence type="ECO:0000256" key="3">
    <source>
        <dbReference type="ARBA" id="ARBA00022664"/>
    </source>
</evidence>
<dbReference type="Proteomes" id="UP001152599">
    <property type="component" value="Unassembled WGS sequence"/>
</dbReference>
<dbReference type="HAMAP" id="MF_00104">
    <property type="entry name" value="RNase_III"/>
    <property type="match status" value="1"/>
</dbReference>
<keyword evidence="7 8" id="KW-0694">RNA-binding</keyword>
<dbReference type="EMBL" id="JANCMU010000010">
    <property type="protein sequence ID" value="MDG4947045.1"/>
    <property type="molecule type" value="Genomic_DNA"/>
</dbReference>
<feature type="binding site" evidence="8">
    <location>
        <position position="136"/>
    </location>
    <ligand>
        <name>Mg(2+)</name>
        <dbReference type="ChEBI" id="CHEBI:18420"/>
    </ligand>
</feature>
<evidence type="ECO:0000259" key="10">
    <source>
        <dbReference type="PROSITE" id="PS50142"/>
    </source>
</evidence>
<keyword evidence="12" id="KW-1185">Reference proteome</keyword>
<keyword evidence="8" id="KW-0819">tRNA processing</keyword>
<evidence type="ECO:0000313" key="11">
    <source>
        <dbReference type="EMBL" id="MDG4947045.1"/>
    </source>
</evidence>
<dbReference type="NCBIfam" id="TIGR02191">
    <property type="entry name" value="RNaseIII"/>
    <property type="match status" value="1"/>
</dbReference>
<dbReference type="GO" id="GO:0003725">
    <property type="term" value="F:double-stranded RNA binding"/>
    <property type="evidence" value="ECO:0007669"/>
    <property type="project" value="TreeGrafter"/>
</dbReference>
<dbReference type="GO" id="GO:0004525">
    <property type="term" value="F:ribonuclease III activity"/>
    <property type="evidence" value="ECO:0007669"/>
    <property type="project" value="UniProtKB-UniRule"/>
</dbReference>
<dbReference type="InterPro" id="IPR014720">
    <property type="entry name" value="dsRBD_dom"/>
</dbReference>